<dbReference type="Gene3D" id="6.20.210.10">
    <property type="entry name" value="Nin one binding (NOB1), Zn-ribbon-like"/>
    <property type="match status" value="1"/>
</dbReference>
<dbReference type="CDD" id="cd09876">
    <property type="entry name" value="PIN_Nob1-like"/>
    <property type="match status" value="1"/>
</dbReference>
<dbReference type="GO" id="GO:0016787">
    <property type="term" value="F:hydrolase activity"/>
    <property type="evidence" value="ECO:0007669"/>
    <property type="project" value="UniProtKB-KW"/>
</dbReference>
<dbReference type="GO" id="GO:0046872">
    <property type="term" value="F:metal ion binding"/>
    <property type="evidence" value="ECO:0007669"/>
    <property type="project" value="UniProtKB-KW"/>
</dbReference>
<feature type="compositionally biased region" description="Acidic residues" evidence="5">
    <location>
        <begin position="379"/>
        <end position="391"/>
    </location>
</feature>
<feature type="compositionally biased region" description="Basic residues" evidence="5">
    <location>
        <begin position="511"/>
        <end position="533"/>
    </location>
</feature>
<dbReference type="InterPro" id="IPR014881">
    <property type="entry name" value="NOB1_Zn-bd"/>
</dbReference>
<keyword evidence="6" id="KW-0812">Transmembrane</keyword>
<feature type="domain" description="Nin one binding (NOB1) Zn-ribbon-like" evidence="7">
    <location>
        <begin position="419"/>
        <end position="481"/>
    </location>
</feature>
<evidence type="ECO:0000313" key="9">
    <source>
        <dbReference type="EMBL" id="CAD7267399.1"/>
    </source>
</evidence>
<keyword evidence="4" id="KW-0378">Hydrolase</keyword>
<evidence type="ECO:0000256" key="6">
    <source>
        <dbReference type="SAM" id="Phobius"/>
    </source>
</evidence>
<evidence type="ECO:0000256" key="4">
    <source>
        <dbReference type="ARBA" id="ARBA00022801"/>
    </source>
</evidence>
<sequence>MKVGAVIKSDIVLITLIIMMIIITTTSTTSYYPFGRRFETDTNASGSESGQERETTDMMEVQFLLHPLRTHTTFEINYKCMEILALVELKDVPLAALTTFARKRWTQQPQIFKIMLRGIVEVVNMEEVRAEWRGNLPTLLSQAGQRFSRSGQLDDSCGRKRSYSFPAVVTGHLSSMVCHRIGHQAYRTSRRSGMRYEWMSGKPKREFREWNGDELDVGKTILTIQEVVDEITNKRQLRRLVVLPYDLQLKDVFQENIKYKFSKKTGDYPSLSATDIKVIALTFQLEKEKVGIDHLQTEPKVNRVVSFTKNNKDVAVPSGLAGFYLPKKLGQPVVGVSDVIDKADTLTSENKDILSDVEDVSSETHLPGNLEPNCHSESEESEAANDSFEDAGDAGRDFAMQNVMKQLGLNVLSVNGRMIRQLRTFILRCYACFKTTSIMTKMFCPNCGNKTLKKVAVSLKEDGTQQIHINARRPLTARGKRPDEEYALSSFLGSHQRKARSDALGASQQGRRLKVHTVHQRKAWSRKGGKLRQ</sequence>
<feature type="region of interest" description="Disordered" evidence="5">
    <location>
        <begin position="358"/>
        <end position="391"/>
    </location>
</feature>
<dbReference type="PANTHER" id="PTHR12814:SF2">
    <property type="entry name" value="RNA-BINDING PROTEIN NOB1"/>
    <property type="match status" value="1"/>
</dbReference>
<evidence type="ECO:0000256" key="1">
    <source>
        <dbReference type="ARBA" id="ARBA00005858"/>
    </source>
</evidence>
<reference evidence="9" key="1">
    <citation type="submission" date="2020-11" db="EMBL/GenBank/DDBJ databases">
        <authorList>
            <person name="Tran Van P."/>
        </authorList>
    </citation>
    <scope>NUCLEOTIDE SEQUENCE</scope>
</reference>
<evidence type="ECO:0000256" key="2">
    <source>
        <dbReference type="ARBA" id="ARBA00022722"/>
    </source>
</evidence>
<dbReference type="SUPFAM" id="SSF144206">
    <property type="entry name" value="NOB1 zinc finger-like"/>
    <property type="match status" value="1"/>
</dbReference>
<gene>
    <name evidence="9" type="ORF">TSIB3V08_LOCUS11406</name>
</gene>
<keyword evidence="6" id="KW-1133">Transmembrane helix</keyword>
<comment type="similarity">
    <text evidence="1">Belongs to the NOB1 family.</text>
</comment>
<evidence type="ECO:0000259" key="8">
    <source>
        <dbReference type="Pfam" id="PF17146"/>
    </source>
</evidence>
<dbReference type="GO" id="GO:0031981">
    <property type="term" value="C:nuclear lumen"/>
    <property type="evidence" value="ECO:0007669"/>
    <property type="project" value="UniProtKB-ARBA"/>
</dbReference>
<keyword evidence="2" id="KW-0540">Nuclease</keyword>
<feature type="domain" description="Ribonuclease PIN" evidence="8">
    <location>
        <begin position="216"/>
        <end position="285"/>
    </location>
</feature>
<dbReference type="InterPro" id="IPR036283">
    <property type="entry name" value="NOB1_Zf-like_sf"/>
</dbReference>
<dbReference type="Pfam" id="PF08772">
    <property type="entry name" value="Zn_ribbon_NOB1"/>
    <property type="match status" value="1"/>
</dbReference>
<dbReference type="GO" id="GO:0030490">
    <property type="term" value="P:maturation of SSU-rRNA"/>
    <property type="evidence" value="ECO:0007669"/>
    <property type="project" value="TreeGrafter"/>
</dbReference>
<dbReference type="Pfam" id="PF17146">
    <property type="entry name" value="PIN_6"/>
    <property type="match status" value="1"/>
</dbReference>
<dbReference type="AlphaFoldDB" id="A0A7R9G522"/>
<dbReference type="PANTHER" id="PTHR12814">
    <property type="entry name" value="RNA-BINDING PROTEIN NOB1"/>
    <property type="match status" value="1"/>
</dbReference>
<dbReference type="Gene3D" id="3.40.50.1010">
    <property type="entry name" value="5'-nuclease"/>
    <property type="match status" value="1"/>
</dbReference>
<feature type="transmembrane region" description="Helical" evidence="6">
    <location>
        <begin position="12"/>
        <end position="34"/>
    </location>
</feature>
<evidence type="ECO:0000256" key="5">
    <source>
        <dbReference type="SAM" id="MobiDB-lite"/>
    </source>
</evidence>
<dbReference type="GO" id="GO:0005737">
    <property type="term" value="C:cytoplasm"/>
    <property type="evidence" value="ECO:0007669"/>
    <property type="project" value="UniProtKB-ARBA"/>
</dbReference>
<dbReference type="GO" id="GO:0004521">
    <property type="term" value="F:RNA endonuclease activity"/>
    <property type="evidence" value="ECO:0007669"/>
    <property type="project" value="TreeGrafter"/>
</dbReference>
<accession>A0A7R9G522</accession>
<dbReference type="InterPro" id="IPR033411">
    <property type="entry name" value="Ribonuclease_PIN"/>
</dbReference>
<dbReference type="InterPro" id="IPR039907">
    <property type="entry name" value="NOB1"/>
</dbReference>
<organism evidence="9">
    <name type="scientific">Timema shepardi</name>
    <name type="common">Walking stick</name>
    <dbReference type="NCBI Taxonomy" id="629360"/>
    <lineage>
        <taxon>Eukaryota</taxon>
        <taxon>Metazoa</taxon>
        <taxon>Ecdysozoa</taxon>
        <taxon>Arthropoda</taxon>
        <taxon>Hexapoda</taxon>
        <taxon>Insecta</taxon>
        <taxon>Pterygota</taxon>
        <taxon>Neoptera</taxon>
        <taxon>Polyneoptera</taxon>
        <taxon>Phasmatodea</taxon>
        <taxon>Timematodea</taxon>
        <taxon>Timematoidea</taxon>
        <taxon>Timematidae</taxon>
        <taxon>Timema</taxon>
    </lineage>
</organism>
<name>A0A7R9G522_TIMSH</name>
<feature type="region of interest" description="Disordered" evidence="5">
    <location>
        <begin position="499"/>
        <end position="533"/>
    </location>
</feature>
<dbReference type="EMBL" id="OC009114">
    <property type="protein sequence ID" value="CAD7267399.1"/>
    <property type="molecule type" value="Genomic_DNA"/>
</dbReference>
<dbReference type="GO" id="GO:0030688">
    <property type="term" value="C:preribosome, small subunit precursor"/>
    <property type="evidence" value="ECO:0007669"/>
    <property type="project" value="TreeGrafter"/>
</dbReference>
<dbReference type="FunFam" id="3.40.50.1010:FF:000020">
    <property type="entry name" value="20S-pre-rRNA D-site endonuclease NOB1"/>
    <property type="match status" value="1"/>
</dbReference>
<keyword evidence="6" id="KW-0472">Membrane</keyword>
<protein>
    <recommendedName>
        <fullName evidence="10">RNA-binding protein NOB1</fullName>
    </recommendedName>
</protein>
<evidence type="ECO:0000259" key="7">
    <source>
        <dbReference type="Pfam" id="PF08772"/>
    </source>
</evidence>
<evidence type="ECO:0008006" key="10">
    <source>
        <dbReference type="Google" id="ProtNLM"/>
    </source>
</evidence>
<proteinExistence type="inferred from homology"/>
<evidence type="ECO:0000256" key="3">
    <source>
        <dbReference type="ARBA" id="ARBA00022723"/>
    </source>
</evidence>
<keyword evidence="3" id="KW-0479">Metal-binding</keyword>